<accession>A0A6I3W7P8</accession>
<sequence>MRIQEDSHSVKSTPGGSNQKSGTLASPTEDVNFFTAEVMRTESQVTPLNKNTASAFNIFLDQSNRLAASRKHITNSLKAYSTNNDEKQKRNYARYLSENQLQTQFLVKTLNKATQLVEKISNLQ</sequence>
<feature type="region of interest" description="Disordered" evidence="1">
    <location>
        <begin position="1"/>
        <end position="27"/>
    </location>
</feature>
<evidence type="ECO:0000313" key="3">
    <source>
        <dbReference type="Proteomes" id="UP000438196"/>
    </source>
</evidence>
<organism evidence="2 3">
    <name type="scientific">Pseudomonas spelaei</name>
    <dbReference type="NCBI Taxonomy" id="1055469"/>
    <lineage>
        <taxon>Bacteria</taxon>
        <taxon>Pseudomonadati</taxon>
        <taxon>Pseudomonadota</taxon>
        <taxon>Gammaproteobacteria</taxon>
        <taxon>Pseudomonadales</taxon>
        <taxon>Pseudomonadaceae</taxon>
        <taxon>Pseudomonas</taxon>
    </lineage>
</organism>
<evidence type="ECO:0000313" key="2">
    <source>
        <dbReference type="EMBL" id="MUF03463.1"/>
    </source>
</evidence>
<keyword evidence="3" id="KW-1185">Reference proteome</keyword>
<dbReference type="EMBL" id="WNNK01000002">
    <property type="protein sequence ID" value="MUF03463.1"/>
    <property type="molecule type" value="Genomic_DNA"/>
</dbReference>
<gene>
    <name evidence="2" type="ORF">GNF76_03900</name>
</gene>
<name>A0A6I3W7P8_9PSED</name>
<dbReference type="AlphaFoldDB" id="A0A6I3W7P8"/>
<dbReference type="RefSeq" id="WP_155581851.1">
    <property type="nucleotide sequence ID" value="NZ_JBHSTH010000001.1"/>
</dbReference>
<comment type="caution">
    <text evidence="2">The sequence shown here is derived from an EMBL/GenBank/DDBJ whole genome shotgun (WGS) entry which is preliminary data.</text>
</comment>
<proteinExistence type="predicted"/>
<protein>
    <recommendedName>
        <fullName evidence="4">Type III secretion protein</fullName>
    </recommendedName>
</protein>
<feature type="compositionally biased region" description="Polar residues" evidence="1">
    <location>
        <begin position="10"/>
        <end position="26"/>
    </location>
</feature>
<dbReference type="Proteomes" id="UP000438196">
    <property type="component" value="Unassembled WGS sequence"/>
</dbReference>
<reference evidence="2 3" key="1">
    <citation type="submission" date="2019-11" db="EMBL/GenBank/DDBJ databases">
        <title>Pseudomonas karstica sp. nov. and Pseudomonas spelaei sp. nov. from karst caves.</title>
        <authorList>
            <person name="Zeman M."/>
        </authorList>
    </citation>
    <scope>NUCLEOTIDE SEQUENCE [LARGE SCALE GENOMIC DNA]</scope>
    <source>
        <strain evidence="2 3">CCM 7893</strain>
    </source>
</reference>
<evidence type="ECO:0008006" key="4">
    <source>
        <dbReference type="Google" id="ProtNLM"/>
    </source>
</evidence>
<evidence type="ECO:0000256" key="1">
    <source>
        <dbReference type="SAM" id="MobiDB-lite"/>
    </source>
</evidence>